<dbReference type="AlphaFoldDB" id="A0A841CR35"/>
<reference evidence="1 2" key="1">
    <citation type="submission" date="2020-08" db="EMBL/GenBank/DDBJ databases">
        <title>Genomic Encyclopedia of Type Strains, Phase III (KMG-III): the genomes of soil and plant-associated and newly described type strains.</title>
        <authorList>
            <person name="Whitman W."/>
        </authorList>
    </citation>
    <scope>NUCLEOTIDE SEQUENCE [LARGE SCALE GENOMIC DNA]</scope>
    <source>
        <strain evidence="1 2">CECT 8640</strain>
    </source>
</reference>
<dbReference type="EMBL" id="JACHJN010000007">
    <property type="protein sequence ID" value="MBB5957956.1"/>
    <property type="molecule type" value="Genomic_DNA"/>
</dbReference>
<comment type="caution">
    <text evidence="1">The sequence shown here is derived from an EMBL/GenBank/DDBJ whole genome shotgun (WGS) entry which is preliminary data.</text>
</comment>
<organism evidence="1 2">
    <name type="scientific">Saccharothrix tamanrassetensis</name>
    <dbReference type="NCBI Taxonomy" id="1051531"/>
    <lineage>
        <taxon>Bacteria</taxon>
        <taxon>Bacillati</taxon>
        <taxon>Actinomycetota</taxon>
        <taxon>Actinomycetes</taxon>
        <taxon>Pseudonocardiales</taxon>
        <taxon>Pseudonocardiaceae</taxon>
        <taxon>Saccharothrix</taxon>
    </lineage>
</organism>
<keyword evidence="2" id="KW-1185">Reference proteome</keyword>
<dbReference type="Proteomes" id="UP000547510">
    <property type="component" value="Unassembled WGS sequence"/>
</dbReference>
<proteinExistence type="predicted"/>
<gene>
    <name evidence="1" type="ORF">FHS29_004564</name>
</gene>
<protein>
    <submittedName>
        <fullName evidence="1">Uncharacterized protein</fullName>
    </submittedName>
</protein>
<evidence type="ECO:0000313" key="1">
    <source>
        <dbReference type="EMBL" id="MBB5957956.1"/>
    </source>
</evidence>
<evidence type="ECO:0000313" key="2">
    <source>
        <dbReference type="Proteomes" id="UP000547510"/>
    </source>
</evidence>
<sequence length="296" mass="30846">MTPARWRYVLRADVPVSGGVHAVRVGDRVHLFAARPDGDGVGHVVVSGGGSWEVRDPLPLRTVSGAAAGPGGPVVAGARLGDHAAVVLADTETLLAEQHEVAAWPVPVDGDPARVVLATGRAPATVWVGTPGEDSRSVLLADEVLGLQAAAAPAGVDLLCETSVGARFLRVESDVRMERAMPSGSFLSPGAVLAARPPGVGVWSPDTDTRRKIALPGMDIRRLSLVDGLLAWTVREADEPVAAWLARLDPTGTRAERATRLPDPGHAAVVRRLGGEIVVAQEVCGRLEVWLGTLPP</sequence>
<accession>A0A841CR35</accession>
<dbReference type="RefSeq" id="WP_184693531.1">
    <property type="nucleotide sequence ID" value="NZ_JACHJN010000007.1"/>
</dbReference>
<name>A0A841CR35_9PSEU</name>